<evidence type="ECO:0000259" key="7">
    <source>
        <dbReference type="Pfam" id="PF00892"/>
    </source>
</evidence>
<organism evidence="8 9">
    <name type="scientific">Dyella acidiphila</name>
    <dbReference type="NCBI Taxonomy" id="2775866"/>
    <lineage>
        <taxon>Bacteria</taxon>
        <taxon>Pseudomonadati</taxon>
        <taxon>Pseudomonadota</taxon>
        <taxon>Gammaproteobacteria</taxon>
        <taxon>Lysobacterales</taxon>
        <taxon>Rhodanobacteraceae</taxon>
        <taxon>Dyella</taxon>
    </lineage>
</organism>
<feature type="transmembrane region" description="Helical" evidence="6">
    <location>
        <begin position="284"/>
        <end position="301"/>
    </location>
</feature>
<name>A0ABR9G8Y5_9GAMM</name>
<feature type="transmembrane region" description="Helical" evidence="6">
    <location>
        <begin position="134"/>
        <end position="157"/>
    </location>
</feature>
<evidence type="ECO:0000256" key="2">
    <source>
        <dbReference type="ARBA" id="ARBA00007362"/>
    </source>
</evidence>
<protein>
    <submittedName>
        <fullName evidence="8">DMT family transporter</fullName>
    </submittedName>
</protein>
<dbReference type="Pfam" id="PF00892">
    <property type="entry name" value="EamA"/>
    <property type="match status" value="2"/>
</dbReference>
<dbReference type="SUPFAM" id="SSF103481">
    <property type="entry name" value="Multidrug resistance efflux transporter EmrE"/>
    <property type="match status" value="2"/>
</dbReference>
<comment type="caution">
    <text evidence="8">The sequence shown here is derived from an EMBL/GenBank/DDBJ whole genome shotgun (WGS) entry which is preliminary data.</text>
</comment>
<evidence type="ECO:0000256" key="6">
    <source>
        <dbReference type="SAM" id="Phobius"/>
    </source>
</evidence>
<dbReference type="InterPro" id="IPR037185">
    <property type="entry name" value="EmrE-like"/>
</dbReference>
<feature type="transmembrane region" description="Helical" evidence="6">
    <location>
        <begin position="102"/>
        <end position="127"/>
    </location>
</feature>
<dbReference type="EMBL" id="JACZZA010000004">
    <property type="protein sequence ID" value="MBE1160479.1"/>
    <property type="molecule type" value="Genomic_DNA"/>
</dbReference>
<reference evidence="8 9" key="1">
    <citation type="submission" date="2020-09" db="EMBL/GenBank/DDBJ databases">
        <title>Dyella sp. 7MK23 isolated from forest soil.</title>
        <authorList>
            <person name="Fu J."/>
        </authorList>
    </citation>
    <scope>NUCLEOTIDE SEQUENCE [LARGE SCALE GENOMIC DNA]</scope>
    <source>
        <strain evidence="8 9">7MK23</strain>
    </source>
</reference>
<keyword evidence="3 6" id="KW-0812">Transmembrane</keyword>
<proteinExistence type="inferred from homology"/>
<comment type="similarity">
    <text evidence="2">Belongs to the EamA transporter family.</text>
</comment>
<evidence type="ECO:0000256" key="1">
    <source>
        <dbReference type="ARBA" id="ARBA00004141"/>
    </source>
</evidence>
<keyword evidence="4 6" id="KW-1133">Transmembrane helix</keyword>
<dbReference type="PANTHER" id="PTHR32322">
    <property type="entry name" value="INNER MEMBRANE TRANSPORTER"/>
    <property type="match status" value="1"/>
</dbReference>
<dbReference type="InterPro" id="IPR000620">
    <property type="entry name" value="EamA_dom"/>
</dbReference>
<dbReference type="Gene3D" id="1.10.3730.20">
    <property type="match status" value="1"/>
</dbReference>
<evidence type="ECO:0000256" key="3">
    <source>
        <dbReference type="ARBA" id="ARBA00022692"/>
    </source>
</evidence>
<dbReference type="InterPro" id="IPR050638">
    <property type="entry name" value="AA-Vitamin_Transporters"/>
</dbReference>
<feature type="transmembrane region" description="Helical" evidence="6">
    <location>
        <begin position="20"/>
        <end position="44"/>
    </location>
</feature>
<keyword evidence="5 6" id="KW-0472">Membrane</keyword>
<dbReference type="Proteomes" id="UP000651010">
    <property type="component" value="Unassembled WGS sequence"/>
</dbReference>
<evidence type="ECO:0000256" key="5">
    <source>
        <dbReference type="ARBA" id="ARBA00023136"/>
    </source>
</evidence>
<feature type="transmembrane region" description="Helical" evidence="6">
    <location>
        <begin position="192"/>
        <end position="215"/>
    </location>
</feature>
<keyword evidence="9" id="KW-1185">Reference proteome</keyword>
<feature type="transmembrane region" description="Helical" evidence="6">
    <location>
        <begin position="258"/>
        <end position="278"/>
    </location>
</feature>
<comment type="subcellular location">
    <subcellularLocation>
        <location evidence="1">Membrane</location>
        <topology evidence="1">Multi-pass membrane protein</topology>
    </subcellularLocation>
</comment>
<feature type="domain" description="EamA" evidence="7">
    <location>
        <begin position="164"/>
        <end position="297"/>
    </location>
</feature>
<dbReference type="PANTHER" id="PTHR32322:SF2">
    <property type="entry name" value="EAMA DOMAIN-CONTAINING PROTEIN"/>
    <property type="match status" value="1"/>
</dbReference>
<dbReference type="RefSeq" id="WP_192555340.1">
    <property type="nucleotide sequence ID" value="NZ_JACZZA010000004.1"/>
</dbReference>
<feature type="transmembrane region" description="Helical" evidence="6">
    <location>
        <begin position="227"/>
        <end position="246"/>
    </location>
</feature>
<feature type="domain" description="EamA" evidence="7">
    <location>
        <begin position="23"/>
        <end position="150"/>
    </location>
</feature>
<gene>
    <name evidence="8" type="ORF">IGX34_08760</name>
</gene>
<sequence length="314" mass="34254">MSDPVTATPDGARSEASLRLALVQMVAGAMLLSSTSLLVVYAHTPPTVSAFYRMLFGGGMLLVWVALRGRWQPFTLRDVGWALLPAAGLALDLIQWHRSILWIGPGMATLLTNFQVFLMVLAGFVFYRERFGRWFVPGMLLAMVGLWLLVGAHWSVFDARHRQGVWLGLGSGVAYTVYLLSFRQALKTHTRLLPAQFLGLMSLLCASMLWLWGMGEGDSFALRDAESWSALLALGFFGQVLAWLLVVQAMPRLPASLVGLLLLLQPALAFVLDVILLGRPTTPSDWIGLALALAGILCGALRPARRATKTGVHA</sequence>
<evidence type="ECO:0000313" key="9">
    <source>
        <dbReference type="Proteomes" id="UP000651010"/>
    </source>
</evidence>
<accession>A0ABR9G8Y5</accession>
<evidence type="ECO:0000256" key="4">
    <source>
        <dbReference type="ARBA" id="ARBA00022989"/>
    </source>
</evidence>
<feature type="transmembrane region" description="Helical" evidence="6">
    <location>
        <begin position="163"/>
        <end position="180"/>
    </location>
</feature>
<evidence type="ECO:0000313" key="8">
    <source>
        <dbReference type="EMBL" id="MBE1160479.1"/>
    </source>
</evidence>
<feature type="transmembrane region" description="Helical" evidence="6">
    <location>
        <begin position="50"/>
        <end position="67"/>
    </location>
</feature>